<reference evidence="2" key="1">
    <citation type="journal article" date="2014" name="Int. J. Syst. Evol. Microbiol.">
        <title>Complete genome sequence of Corynebacterium casei LMG S-19264T (=DSM 44701T), isolated from a smear-ripened cheese.</title>
        <authorList>
            <consortium name="US DOE Joint Genome Institute (JGI-PGF)"/>
            <person name="Walter F."/>
            <person name="Albersmeier A."/>
            <person name="Kalinowski J."/>
            <person name="Ruckert C."/>
        </authorList>
    </citation>
    <scope>NUCLEOTIDE SEQUENCE</scope>
    <source>
        <strain evidence="2">CGMCC 4.7312</strain>
    </source>
</reference>
<protein>
    <submittedName>
        <fullName evidence="2">tRNA-specific adenosine deaminase</fullName>
    </submittedName>
</protein>
<dbReference type="Proteomes" id="UP000608890">
    <property type="component" value="Unassembled WGS sequence"/>
</dbReference>
<feature type="domain" description="CMP/dCMP-type deaminase" evidence="1">
    <location>
        <begin position="6"/>
        <end position="120"/>
    </location>
</feature>
<gene>
    <name evidence="2" type="primary">guaD</name>
    <name evidence="2" type="ORF">GCM10011608_11200</name>
</gene>
<dbReference type="EMBL" id="BMNB01000003">
    <property type="protein sequence ID" value="GGM28114.1"/>
    <property type="molecule type" value="Genomic_DNA"/>
</dbReference>
<keyword evidence="3" id="KW-1185">Reference proteome</keyword>
<proteinExistence type="predicted"/>
<dbReference type="PANTHER" id="PTHR11079">
    <property type="entry name" value="CYTOSINE DEAMINASE FAMILY MEMBER"/>
    <property type="match status" value="1"/>
</dbReference>
<dbReference type="PROSITE" id="PS51747">
    <property type="entry name" value="CYT_DCMP_DEAMINASES_2"/>
    <property type="match status" value="1"/>
</dbReference>
<dbReference type="PANTHER" id="PTHR11079:SF161">
    <property type="entry name" value="CMP_DCMP-TYPE DEAMINASE DOMAIN-CONTAINING PROTEIN"/>
    <property type="match status" value="1"/>
</dbReference>
<evidence type="ECO:0000259" key="1">
    <source>
        <dbReference type="PROSITE" id="PS51747"/>
    </source>
</evidence>
<dbReference type="GO" id="GO:0006152">
    <property type="term" value="P:purine nucleoside catabolic process"/>
    <property type="evidence" value="ECO:0007669"/>
    <property type="project" value="TreeGrafter"/>
</dbReference>
<name>A0A917WTL0_9ACTN</name>
<evidence type="ECO:0000313" key="2">
    <source>
        <dbReference type="EMBL" id="GGM28114.1"/>
    </source>
</evidence>
<dbReference type="Gene3D" id="3.40.140.10">
    <property type="entry name" value="Cytidine Deaminase, domain 2"/>
    <property type="match status" value="1"/>
</dbReference>
<dbReference type="RefSeq" id="WP_189041169.1">
    <property type="nucleotide sequence ID" value="NZ_BMNB01000003.1"/>
</dbReference>
<dbReference type="InterPro" id="IPR016193">
    <property type="entry name" value="Cytidine_deaminase-like"/>
</dbReference>
<organism evidence="2 3">
    <name type="scientific">Micromonospora sonchi</name>
    <dbReference type="NCBI Taxonomy" id="1763543"/>
    <lineage>
        <taxon>Bacteria</taxon>
        <taxon>Bacillati</taxon>
        <taxon>Actinomycetota</taxon>
        <taxon>Actinomycetes</taxon>
        <taxon>Micromonosporales</taxon>
        <taxon>Micromonosporaceae</taxon>
        <taxon>Micromonospora</taxon>
    </lineage>
</organism>
<dbReference type="AlphaFoldDB" id="A0A917WTL0"/>
<sequence>MSWTRAELVALMADAVEFSIRHVESGGLPFVGVVIDENGYVSRHGVNEVHRTEDPTAHAEIMAMRSAMRDRDLNDLRGTTLLATGEPCGLCYRYAIDHRVERIYVAVDSDTVAEHGFDYRGSYPAFHIDRPQLTSIVHRLPVARQLEPFERFLHLNRNRAHPPTLPPKD</sequence>
<dbReference type="InterPro" id="IPR002125">
    <property type="entry name" value="CMP_dCMP_dom"/>
</dbReference>
<evidence type="ECO:0000313" key="3">
    <source>
        <dbReference type="Proteomes" id="UP000608890"/>
    </source>
</evidence>
<dbReference type="CDD" id="cd01285">
    <property type="entry name" value="nucleoside_deaminase"/>
    <property type="match status" value="1"/>
</dbReference>
<accession>A0A917WTL0</accession>
<dbReference type="GO" id="GO:0047974">
    <property type="term" value="F:guanosine deaminase activity"/>
    <property type="evidence" value="ECO:0007669"/>
    <property type="project" value="TreeGrafter"/>
</dbReference>
<dbReference type="SUPFAM" id="SSF53927">
    <property type="entry name" value="Cytidine deaminase-like"/>
    <property type="match status" value="1"/>
</dbReference>
<comment type="caution">
    <text evidence="2">The sequence shown here is derived from an EMBL/GenBank/DDBJ whole genome shotgun (WGS) entry which is preliminary data.</text>
</comment>
<reference evidence="2" key="2">
    <citation type="submission" date="2020-09" db="EMBL/GenBank/DDBJ databases">
        <authorList>
            <person name="Sun Q."/>
            <person name="Zhou Y."/>
        </authorList>
    </citation>
    <scope>NUCLEOTIDE SEQUENCE</scope>
    <source>
        <strain evidence="2">CGMCC 4.7312</strain>
    </source>
</reference>
<dbReference type="Pfam" id="PF00383">
    <property type="entry name" value="dCMP_cyt_deam_1"/>
    <property type="match status" value="1"/>
</dbReference>